<dbReference type="GeneID" id="73047063"/>
<accession>A0ABD5PZG4</accession>
<name>A0ABD5PZG4_9EURY</name>
<organism evidence="1 2">
    <name type="scientific">Halorussus aquaticus</name>
    <dbReference type="NCBI Taxonomy" id="2953748"/>
    <lineage>
        <taxon>Archaea</taxon>
        <taxon>Methanobacteriati</taxon>
        <taxon>Methanobacteriota</taxon>
        <taxon>Stenosarchaea group</taxon>
        <taxon>Halobacteria</taxon>
        <taxon>Halobacteriales</taxon>
        <taxon>Haladaptataceae</taxon>
        <taxon>Halorussus</taxon>
    </lineage>
</organism>
<evidence type="ECO:0000313" key="2">
    <source>
        <dbReference type="Proteomes" id="UP001595945"/>
    </source>
</evidence>
<sequence>MTSLYIAHTPYHVILASALASDRDESGGDQHLLGILDSDMEPLLESIRGARDNPFDEVRTLAGAATFASRIAHTSRLTQFRARYNCFVVRRYVADNRTNEVYSFNDQRPEDQAAFDAVTRDDSLREVRRVYVEDGTSAYTYMGREWSWFETVKMKLFYGRWRTQVEEHGSSRWVDEVYGSFPDHVRPDLRTRPVSALPREAVLSLGDRSWFRRYLEVCEVADRLDELDGVVFVALSEDVDFDGEYVETIETVIRRFADRGERIGVKYHPRESTEFLNLDGSSAVVLPRGIPAEVIFVANPDGIRFVLGNVSTSLLTARWLCEDVTVLSLARVFNSDFEHLLTVFESLGIRVTDTLSEVAAPPR</sequence>
<dbReference type="RefSeq" id="WP_254270384.1">
    <property type="nucleotide sequence ID" value="NZ_CP100401.1"/>
</dbReference>
<reference evidence="1 2" key="1">
    <citation type="journal article" date="2019" name="Int. J. Syst. Evol. Microbiol.">
        <title>The Global Catalogue of Microorganisms (GCM) 10K type strain sequencing project: providing services to taxonomists for standard genome sequencing and annotation.</title>
        <authorList>
            <consortium name="The Broad Institute Genomics Platform"/>
            <consortium name="The Broad Institute Genome Sequencing Center for Infectious Disease"/>
            <person name="Wu L."/>
            <person name="Ma J."/>
        </authorList>
    </citation>
    <scope>NUCLEOTIDE SEQUENCE [LARGE SCALE GENOMIC DNA]</scope>
    <source>
        <strain evidence="1 2">XZYJ18</strain>
    </source>
</reference>
<dbReference type="Pfam" id="PF07388">
    <property type="entry name" value="A-2_8-polyST"/>
    <property type="match status" value="1"/>
</dbReference>
<dbReference type="AlphaFoldDB" id="A0ABD5PZG4"/>
<proteinExistence type="predicted"/>
<gene>
    <name evidence="1" type="ORF">ACFO9K_05975</name>
</gene>
<dbReference type="InterPro" id="IPR010866">
    <property type="entry name" value="A-2_8-polyST"/>
</dbReference>
<evidence type="ECO:0000313" key="1">
    <source>
        <dbReference type="EMBL" id="MFC4823803.1"/>
    </source>
</evidence>
<keyword evidence="2" id="KW-1185">Reference proteome</keyword>
<dbReference type="EMBL" id="JBHSHT010000001">
    <property type="protein sequence ID" value="MFC4823803.1"/>
    <property type="molecule type" value="Genomic_DNA"/>
</dbReference>
<comment type="caution">
    <text evidence="1">The sequence shown here is derived from an EMBL/GenBank/DDBJ whole genome shotgun (WGS) entry which is preliminary data.</text>
</comment>
<dbReference type="Proteomes" id="UP001595945">
    <property type="component" value="Unassembled WGS sequence"/>
</dbReference>
<protein>
    <submittedName>
        <fullName evidence="1">Alpha-2,8-polysialyltransferase family protein</fullName>
    </submittedName>
</protein>